<evidence type="ECO:0000313" key="11">
    <source>
        <dbReference type="Proteomes" id="UP000177199"/>
    </source>
</evidence>
<dbReference type="NCBIfam" id="TIGR00151">
    <property type="entry name" value="ispF"/>
    <property type="match status" value="1"/>
</dbReference>
<comment type="pathway">
    <text evidence="3">Isoprenoid biosynthesis; isopentenyl diphosphate biosynthesis via DXP pathway; isopentenyl diphosphate from 1-deoxy-D-xylulose 5-phosphate: step 4/6.</text>
</comment>
<dbReference type="Gene3D" id="3.30.1330.50">
    <property type="entry name" value="2-C-methyl-D-erythritol 2,4-cyclodiphosphate synthase"/>
    <property type="match status" value="1"/>
</dbReference>
<evidence type="ECO:0000313" key="10">
    <source>
        <dbReference type="EMBL" id="OGK31261.1"/>
    </source>
</evidence>
<name>A0A1F7HJ69_9BACT</name>
<comment type="similarity">
    <text evidence="8">Belongs to the IspF family.</text>
</comment>
<evidence type="ECO:0000256" key="4">
    <source>
        <dbReference type="ARBA" id="ARBA00012579"/>
    </source>
</evidence>
<comment type="cofactor">
    <cofactor evidence="2">
        <name>a divalent metal cation</name>
        <dbReference type="ChEBI" id="CHEBI:60240"/>
    </cofactor>
</comment>
<organism evidence="10 11">
    <name type="scientific">Candidatus Roizmanbacteria bacterium RIFCSPHIGHO2_12_FULL_33_9</name>
    <dbReference type="NCBI Taxonomy" id="1802045"/>
    <lineage>
        <taxon>Bacteria</taxon>
        <taxon>Candidatus Roizmaniibacteriota</taxon>
    </lineage>
</organism>
<sequence>MKKFPNNIRVGIGQDSHKFSKKLKPLIIGGIKLNKIGGFEANSDGDVILHSLCNALSSAIGGNSIGTWSDDMLYKKKIRDSKKYVEVVLKSIHGNKYVISNLSISIEAKKPRFSLSQINKIKISLSKILKISVKQVGITISSGDGMTEFGKGKGIMVFCSVLLIKNG</sequence>
<dbReference type="Proteomes" id="UP000177199">
    <property type="component" value="Unassembled WGS sequence"/>
</dbReference>
<dbReference type="InterPro" id="IPR020555">
    <property type="entry name" value="MECDP_synthase_CS"/>
</dbReference>
<protein>
    <recommendedName>
        <fullName evidence="4 8">2-C-methyl-D-erythritol 2,4-cyclodiphosphate synthase</fullName>
        <ecNumber evidence="4 8">4.6.1.12</ecNumber>
    </recommendedName>
</protein>
<dbReference type="UniPathway" id="UPA00056">
    <property type="reaction ID" value="UER00095"/>
</dbReference>
<proteinExistence type="inferred from homology"/>
<dbReference type="PANTHER" id="PTHR43181:SF1">
    <property type="entry name" value="2-C-METHYL-D-ERYTHRITOL 2,4-CYCLODIPHOSPHATE SYNTHASE, CHLOROPLASTIC"/>
    <property type="match status" value="1"/>
</dbReference>
<evidence type="ECO:0000256" key="1">
    <source>
        <dbReference type="ARBA" id="ARBA00000200"/>
    </source>
</evidence>
<dbReference type="PROSITE" id="PS01350">
    <property type="entry name" value="ISPF"/>
    <property type="match status" value="1"/>
</dbReference>
<dbReference type="GO" id="GO:0008685">
    <property type="term" value="F:2-C-methyl-D-erythritol 2,4-cyclodiphosphate synthase activity"/>
    <property type="evidence" value="ECO:0007669"/>
    <property type="project" value="UniProtKB-EC"/>
</dbReference>
<dbReference type="AlphaFoldDB" id="A0A1F7HJ69"/>
<dbReference type="InterPro" id="IPR003526">
    <property type="entry name" value="MECDP_synthase"/>
</dbReference>
<evidence type="ECO:0000256" key="3">
    <source>
        <dbReference type="ARBA" id="ARBA00004709"/>
    </source>
</evidence>
<feature type="domain" description="2-C-methyl-D-erythritol 2,4-cyclodiphosphate synthase" evidence="9">
    <location>
        <begin position="8"/>
        <end position="163"/>
    </location>
</feature>
<evidence type="ECO:0000256" key="5">
    <source>
        <dbReference type="ARBA" id="ARBA00022723"/>
    </source>
</evidence>
<reference evidence="10 11" key="1">
    <citation type="journal article" date="2016" name="Nat. Commun.">
        <title>Thousands of microbial genomes shed light on interconnected biogeochemical processes in an aquifer system.</title>
        <authorList>
            <person name="Anantharaman K."/>
            <person name="Brown C.T."/>
            <person name="Hug L.A."/>
            <person name="Sharon I."/>
            <person name="Castelle C.J."/>
            <person name="Probst A.J."/>
            <person name="Thomas B.C."/>
            <person name="Singh A."/>
            <person name="Wilkins M.J."/>
            <person name="Karaoz U."/>
            <person name="Brodie E.L."/>
            <person name="Williams K.H."/>
            <person name="Hubbard S.S."/>
            <person name="Banfield J.F."/>
        </authorList>
    </citation>
    <scope>NUCLEOTIDE SEQUENCE [LARGE SCALE GENOMIC DNA]</scope>
</reference>
<keyword evidence="7 8" id="KW-0456">Lyase</keyword>
<dbReference type="InterPro" id="IPR036571">
    <property type="entry name" value="MECDP_synthase_sf"/>
</dbReference>
<dbReference type="GO" id="GO:0019288">
    <property type="term" value="P:isopentenyl diphosphate biosynthetic process, methylerythritol 4-phosphate pathway"/>
    <property type="evidence" value="ECO:0007669"/>
    <property type="project" value="UniProtKB-UniPathway"/>
</dbReference>
<dbReference type="PANTHER" id="PTHR43181">
    <property type="entry name" value="2-C-METHYL-D-ERYTHRITOL 2,4-CYCLODIPHOSPHATE SYNTHASE, CHLOROPLASTIC"/>
    <property type="match status" value="1"/>
</dbReference>
<dbReference type="GO" id="GO:0016114">
    <property type="term" value="P:terpenoid biosynthetic process"/>
    <property type="evidence" value="ECO:0007669"/>
    <property type="project" value="InterPro"/>
</dbReference>
<comment type="catalytic activity">
    <reaction evidence="1 8">
        <text>4-CDP-2-C-methyl-D-erythritol 2-phosphate = 2-C-methyl-D-erythritol 2,4-cyclic diphosphate + CMP</text>
        <dbReference type="Rhea" id="RHEA:23864"/>
        <dbReference type="ChEBI" id="CHEBI:57919"/>
        <dbReference type="ChEBI" id="CHEBI:58483"/>
        <dbReference type="ChEBI" id="CHEBI:60377"/>
        <dbReference type="EC" id="4.6.1.12"/>
    </reaction>
</comment>
<dbReference type="GO" id="GO:0046872">
    <property type="term" value="F:metal ion binding"/>
    <property type="evidence" value="ECO:0007669"/>
    <property type="project" value="UniProtKB-KW"/>
</dbReference>
<dbReference type="Pfam" id="PF02542">
    <property type="entry name" value="YgbB"/>
    <property type="match status" value="1"/>
</dbReference>
<gene>
    <name evidence="10" type="ORF">A3F29_02580</name>
</gene>
<evidence type="ECO:0000256" key="6">
    <source>
        <dbReference type="ARBA" id="ARBA00023229"/>
    </source>
</evidence>
<comment type="caution">
    <text evidence="10">The sequence shown here is derived from an EMBL/GenBank/DDBJ whole genome shotgun (WGS) entry which is preliminary data.</text>
</comment>
<dbReference type="EC" id="4.6.1.12" evidence="4 8"/>
<dbReference type="EMBL" id="MFZV01000015">
    <property type="protein sequence ID" value="OGK31261.1"/>
    <property type="molecule type" value="Genomic_DNA"/>
</dbReference>
<keyword evidence="6 8" id="KW-0414">Isoprene biosynthesis</keyword>
<accession>A0A1F7HJ69</accession>
<keyword evidence="5" id="KW-0479">Metal-binding</keyword>
<dbReference type="SUPFAM" id="SSF69765">
    <property type="entry name" value="IpsF-like"/>
    <property type="match status" value="1"/>
</dbReference>
<evidence type="ECO:0000256" key="2">
    <source>
        <dbReference type="ARBA" id="ARBA00001968"/>
    </source>
</evidence>
<evidence type="ECO:0000256" key="7">
    <source>
        <dbReference type="ARBA" id="ARBA00023239"/>
    </source>
</evidence>
<evidence type="ECO:0000259" key="9">
    <source>
        <dbReference type="Pfam" id="PF02542"/>
    </source>
</evidence>
<evidence type="ECO:0000256" key="8">
    <source>
        <dbReference type="RuleBase" id="RU004395"/>
    </source>
</evidence>